<dbReference type="GO" id="GO:0005743">
    <property type="term" value="C:mitochondrial inner membrane"/>
    <property type="evidence" value="ECO:0007669"/>
    <property type="project" value="UniProtKB-SubCell"/>
</dbReference>
<name>A0A6I8NBA5_ORNAN</name>
<dbReference type="Pfam" id="PF06522">
    <property type="entry name" value="B12D"/>
    <property type="match status" value="1"/>
</dbReference>
<dbReference type="Proteomes" id="UP000002279">
    <property type="component" value="Unplaced"/>
</dbReference>
<gene>
    <name evidence="14" type="primary">NDUFA4</name>
</gene>
<dbReference type="InterPro" id="IPR010530">
    <property type="entry name" value="B12D"/>
</dbReference>
<keyword evidence="5" id="KW-0999">Mitochondrion inner membrane</keyword>
<keyword evidence="8" id="KW-0496">Mitochondrion</keyword>
<evidence type="ECO:0000256" key="10">
    <source>
        <dbReference type="ARBA" id="ARBA00038186"/>
    </source>
</evidence>
<protein>
    <recommendedName>
        <fullName evidence="11">Cytochrome c oxidase subunit NDUFA4</fullName>
    </recommendedName>
</protein>
<evidence type="ECO:0000256" key="13">
    <source>
        <dbReference type="SAM" id="Phobius"/>
    </source>
</evidence>
<evidence type="ECO:0000256" key="12">
    <source>
        <dbReference type="SAM" id="MobiDB-lite"/>
    </source>
</evidence>
<keyword evidence="4 13" id="KW-0812">Transmembrane</keyword>
<feature type="transmembrane region" description="Helical" evidence="13">
    <location>
        <begin position="99"/>
        <end position="122"/>
    </location>
</feature>
<evidence type="ECO:0000256" key="11">
    <source>
        <dbReference type="ARBA" id="ARBA00041121"/>
    </source>
</evidence>
<dbReference type="AlphaFoldDB" id="A0A6I8NBA5"/>
<evidence type="ECO:0000313" key="14">
    <source>
        <dbReference type="Ensembl" id="ENSOANP00000038321.1"/>
    </source>
</evidence>
<dbReference type="Ensembl" id="ENSOANT00000062981.1">
    <property type="protein sequence ID" value="ENSOANP00000038321.1"/>
    <property type="gene ID" value="ENSOANG00000037100.1"/>
</dbReference>
<dbReference type="PANTHER" id="PTHR14256:SF4">
    <property type="entry name" value="CYTOCHROME C OXIDASE SUBUNIT NDUFA4"/>
    <property type="match status" value="1"/>
</dbReference>
<evidence type="ECO:0000256" key="8">
    <source>
        <dbReference type="ARBA" id="ARBA00023128"/>
    </source>
</evidence>
<dbReference type="GO" id="GO:0045277">
    <property type="term" value="C:respiratory chain complex IV"/>
    <property type="evidence" value="ECO:0000318"/>
    <property type="project" value="GO_Central"/>
</dbReference>
<keyword evidence="6" id="KW-0249">Electron transport</keyword>
<proteinExistence type="inferred from homology"/>
<dbReference type="InParanoid" id="A0A6I8NBA5"/>
<keyword evidence="15" id="KW-1185">Reference proteome</keyword>
<accession>A0A6I8NBA5</accession>
<dbReference type="Bgee" id="ENSOANG00000037100">
    <property type="expression patterns" value="Expressed in heart and 8 other cell types or tissues"/>
</dbReference>
<organism evidence="14 15">
    <name type="scientific">Ornithorhynchus anatinus</name>
    <name type="common">Duckbill platypus</name>
    <dbReference type="NCBI Taxonomy" id="9258"/>
    <lineage>
        <taxon>Eukaryota</taxon>
        <taxon>Metazoa</taxon>
        <taxon>Chordata</taxon>
        <taxon>Craniata</taxon>
        <taxon>Vertebrata</taxon>
        <taxon>Euteleostomi</taxon>
        <taxon>Mammalia</taxon>
        <taxon>Monotremata</taxon>
        <taxon>Ornithorhynchidae</taxon>
        <taxon>Ornithorhynchus</taxon>
    </lineage>
</organism>
<evidence type="ECO:0000256" key="5">
    <source>
        <dbReference type="ARBA" id="ARBA00022792"/>
    </source>
</evidence>
<reference evidence="14" key="1">
    <citation type="submission" date="2025-08" db="UniProtKB">
        <authorList>
            <consortium name="Ensembl"/>
        </authorList>
    </citation>
    <scope>IDENTIFICATION</scope>
    <source>
        <strain evidence="14">Glennie</strain>
    </source>
</reference>
<comment type="similarity">
    <text evidence="10">Belongs to the complex IV NDUFA4 subunit family.</text>
</comment>
<reference evidence="14" key="2">
    <citation type="submission" date="2025-09" db="UniProtKB">
        <authorList>
            <consortium name="Ensembl"/>
        </authorList>
    </citation>
    <scope>IDENTIFICATION</scope>
    <source>
        <strain evidence="14">Glennie</strain>
    </source>
</reference>
<feature type="compositionally biased region" description="Gly residues" evidence="12">
    <location>
        <begin position="56"/>
        <end position="66"/>
    </location>
</feature>
<keyword evidence="9 13" id="KW-0472">Membrane</keyword>
<keyword evidence="2" id="KW-0813">Transport</keyword>
<feature type="region of interest" description="Disordered" evidence="12">
    <location>
        <begin position="53"/>
        <end position="72"/>
    </location>
</feature>
<dbReference type="PANTHER" id="PTHR14256">
    <property type="entry name" value="NADH-UBIQUINONE OXIDOREDUCTASE MLRQ SUBUNIT"/>
    <property type="match status" value="1"/>
</dbReference>
<evidence type="ECO:0000256" key="2">
    <source>
        <dbReference type="ARBA" id="ARBA00022448"/>
    </source>
</evidence>
<comment type="subcellular location">
    <subcellularLocation>
        <location evidence="1">Mitochondrion inner membrane</location>
        <topology evidence="1">Single-pass membrane protein</topology>
    </subcellularLocation>
</comment>
<evidence type="ECO:0000256" key="1">
    <source>
        <dbReference type="ARBA" id="ARBA00004434"/>
    </source>
</evidence>
<evidence type="ECO:0000256" key="3">
    <source>
        <dbReference type="ARBA" id="ARBA00022660"/>
    </source>
</evidence>
<evidence type="ECO:0000313" key="15">
    <source>
        <dbReference type="Proteomes" id="UP000002279"/>
    </source>
</evidence>
<keyword evidence="3" id="KW-0679">Respiratory chain</keyword>
<sequence>MCVRGLAYLTRFSLSPVPLQVAHSVLKSSALGFFCSTDCLCLLSLGTRSCPNTEGTAGGGPGARGGGGEEERGRREAAAVAAAIMLRQVVSQAKKHPSLIPLFLFIGAGGTGAALYVMRLALFNPDVSWDRKNNPEPWNKLRPTDQYKFVAVNTDYSKLKKEGPDF</sequence>
<evidence type="ECO:0000256" key="9">
    <source>
        <dbReference type="ARBA" id="ARBA00023136"/>
    </source>
</evidence>
<dbReference type="GeneTree" id="ENSGT00940000154268"/>
<evidence type="ECO:0000256" key="4">
    <source>
        <dbReference type="ARBA" id="ARBA00022692"/>
    </source>
</evidence>
<evidence type="ECO:0000256" key="7">
    <source>
        <dbReference type="ARBA" id="ARBA00022989"/>
    </source>
</evidence>
<keyword evidence="7 13" id="KW-1133">Transmembrane helix</keyword>
<evidence type="ECO:0000256" key="6">
    <source>
        <dbReference type="ARBA" id="ARBA00022982"/>
    </source>
</evidence>